<feature type="non-terminal residue" evidence="2">
    <location>
        <position position="67"/>
    </location>
</feature>
<feature type="compositionally biased region" description="Polar residues" evidence="1">
    <location>
        <begin position="44"/>
        <end position="59"/>
    </location>
</feature>
<evidence type="ECO:0000313" key="2">
    <source>
        <dbReference type="EMBL" id="CAF4387122.1"/>
    </source>
</evidence>
<comment type="caution">
    <text evidence="2">The sequence shown here is derived from an EMBL/GenBank/DDBJ whole genome shotgun (WGS) entry which is preliminary data.</text>
</comment>
<sequence>DWLGFFLDGCIIFQIFAVQEEGKPNTGLFQMTTRDLKKMEQKQDNTNFMPISHANSSLPGDSKLKSE</sequence>
<feature type="region of interest" description="Disordered" evidence="1">
    <location>
        <begin position="41"/>
        <end position="67"/>
    </location>
</feature>
<gene>
    <name evidence="2" type="ORF">FNK824_LOCUS43497</name>
</gene>
<evidence type="ECO:0000313" key="3">
    <source>
        <dbReference type="Proteomes" id="UP000663874"/>
    </source>
</evidence>
<name>A0A820NG03_9BILA</name>
<evidence type="ECO:0000256" key="1">
    <source>
        <dbReference type="SAM" id="MobiDB-lite"/>
    </source>
</evidence>
<protein>
    <submittedName>
        <fullName evidence="2">Uncharacterized protein</fullName>
    </submittedName>
</protein>
<proteinExistence type="predicted"/>
<accession>A0A820NG03</accession>
<feature type="non-terminal residue" evidence="2">
    <location>
        <position position="1"/>
    </location>
</feature>
<dbReference type="AlphaFoldDB" id="A0A820NG03"/>
<dbReference type="EMBL" id="CAJOBE010061251">
    <property type="protein sequence ID" value="CAF4387122.1"/>
    <property type="molecule type" value="Genomic_DNA"/>
</dbReference>
<organism evidence="2 3">
    <name type="scientific">Rotaria sordida</name>
    <dbReference type="NCBI Taxonomy" id="392033"/>
    <lineage>
        <taxon>Eukaryota</taxon>
        <taxon>Metazoa</taxon>
        <taxon>Spiralia</taxon>
        <taxon>Gnathifera</taxon>
        <taxon>Rotifera</taxon>
        <taxon>Eurotatoria</taxon>
        <taxon>Bdelloidea</taxon>
        <taxon>Philodinida</taxon>
        <taxon>Philodinidae</taxon>
        <taxon>Rotaria</taxon>
    </lineage>
</organism>
<dbReference type="Proteomes" id="UP000663874">
    <property type="component" value="Unassembled WGS sequence"/>
</dbReference>
<reference evidence="2" key="1">
    <citation type="submission" date="2021-02" db="EMBL/GenBank/DDBJ databases">
        <authorList>
            <person name="Nowell W R."/>
        </authorList>
    </citation>
    <scope>NUCLEOTIDE SEQUENCE</scope>
</reference>